<dbReference type="HOGENOM" id="CLU_052827_0_2_1"/>
<keyword evidence="3" id="KW-0413">Isomerase</keyword>
<dbReference type="Proteomes" id="UP000016922">
    <property type="component" value="Unassembled WGS sequence"/>
</dbReference>
<feature type="region of interest" description="Disordered" evidence="1">
    <location>
        <begin position="43"/>
        <end position="106"/>
    </location>
</feature>
<evidence type="ECO:0000256" key="1">
    <source>
        <dbReference type="SAM" id="MobiDB-lite"/>
    </source>
</evidence>
<evidence type="ECO:0000313" key="3">
    <source>
        <dbReference type="EMBL" id="EPE25422.1"/>
    </source>
</evidence>
<gene>
    <name evidence="3" type="ORF">GLAREA_01334</name>
</gene>
<dbReference type="RefSeq" id="XP_008086741.1">
    <property type="nucleotide sequence ID" value="XM_008088550.1"/>
</dbReference>
<accession>S3CFX7</accession>
<protein>
    <submittedName>
        <fullName evidence="3">Thioesterase/thiol ester dehydrase-isomerase</fullName>
    </submittedName>
</protein>
<dbReference type="PANTHER" id="PTHR47260">
    <property type="entry name" value="UPF0644 PROTEIN PB2B4.06"/>
    <property type="match status" value="1"/>
</dbReference>
<name>S3CFX7_GLAL2</name>
<dbReference type="OrthoDB" id="506431at2759"/>
<dbReference type="AlphaFoldDB" id="S3CFX7"/>
<feature type="domain" description="Thioesterase" evidence="2">
    <location>
        <begin position="234"/>
        <end position="291"/>
    </location>
</feature>
<dbReference type="KEGG" id="glz:GLAREA_01334"/>
<dbReference type="OMA" id="GVQRAFW"/>
<dbReference type="PANTHER" id="PTHR47260:SF1">
    <property type="entry name" value="UPF0644 PROTEIN PB2B4.06"/>
    <property type="match status" value="1"/>
</dbReference>
<feature type="compositionally biased region" description="Polar residues" evidence="1">
    <location>
        <begin position="86"/>
        <end position="99"/>
    </location>
</feature>
<dbReference type="InterPro" id="IPR052061">
    <property type="entry name" value="PTE-AB_protein"/>
</dbReference>
<dbReference type="CDD" id="cd03443">
    <property type="entry name" value="PaaI_thioesterase"/>
    <property type="match status" value="1"/>
</dbReference>
<proteinExistence type="predicted"/>
<reference evidence="3 4" key="1">
    <citation type="journal article" date="2013" name="BMC Genomics">
        <title>Genomics-driven discovery of the pneumocandin biosynthetic gene cluster in the fungus Glarea lozoyensis.</title>
        <authorList>
            <person name="Chen L."/>
            <person name="Yue Q."/>
            <person name="Zhang X."/>
            <person name="Xiang M."/>
            <person name="Wang C."/>
            <person name="Li S."/>
            <person name="Che Y."/>
            <person name="Ortiz-Lopez F.J."/>
            <person name="Bills G.F."/>
            <person name="Liu X."/>
            <person name="An Z."/>
        </authorList>
    </citation>
    <scope>NUCLEOTIDE SEQUENCE [LARGE SCALE GENOMIC DNA]</scope>
    <source>
        <strain evidence="4">ATCC 20868 / MF5171</strain>
    </source>
</reference>
<dbReference type="SUPFAM" id="SSF54637">
    <property type="entry name" value="Thioesterase/thiol ester dehydrase-isomerase"/>
    <property type="match status" value="1"/>
</dbReference>
<keyword evidence="4" id="KW-1185">Reference proteome</keyword>
<dbReference type="EMBL" id="KE145371">
    <property type="protein sequence ID" value="EPE25422.1"/>
    <property type="molecule type" value="Genomic_DNA"/>
</dbReference>
<organism evidence="3 4">
    <name type="scientific">Glarea lozoyensis (strain ATCC 20868 / MF5171)</name>
    <dbReference type="NCBI Taxonomy" id="1116229"/>
    <lineage>
        <taxon>Eukaryota</taxon>
        <taxon>Fungi</taxon>
        <taxon>Dikarya</taxon>
        <taxon>Ascomycota</taxon>
        <taxon>Pezizomycotina</taxon>
        <taxon>Leotiomycetes</taxon>
        <taxon>Helotiales</taxon>
        <taxon>Helotiaceae</taxon>
        <taxon>Glarea</taxon>
    </lineage>
</organism>
<dbReference type="InterPro" id="IPR029069">
    <property type="entry name" value="HotDog_dom_sf"/>
</dbReference>
<dbReference type="InterPro" id="IPR006683">
    <property type="entry name" value="Thioestr_dom"/>
</dbReference>
<sequence length="330" mass="35794">MSLQLPLRGSSALRCSRKATAISLVCSHPAKCIARQWQTRCQTRQYSTPPPPKTYFQPGDSGAPDPKYFKPVESQSTPSSTPPTTYFQPVNSQSPQDTNPPDAAPRAKRSLRPYIYSALFLAIGLTIGGVADRTLHPPPPLEPGSKADIMRSNAIYKLAERLPIVQSLSSDPEWTSQDAYADVPEEARKVRFTGGALGGSRGLGGFRRSFYHKTSGEAITVVHFGDGLWGFPKITHGGLIATVMDEVLGLCAIRQFPSKTGVTANLELNYLAPAMVGHFYIIRAIPVAKGMTERKCFVTGTVETVTGRILVEAKGLFVVPKGYELKAITT</sequence>
<dbReference type="GO" id="GO:0016853">
    <property type="term" value="F:isomerase activity"/>
    <property type="evidence" value="ECO:0007669"/>
    <property type="project" value="UniProtKB-KW"/>
</dbReference>
<evidence type="ECO:0000259" key="2">
    <source>
        <dbReference type="Pfam" id="PF03061"/>
    </source>
</evidence>
<dbReference type="Pfam" id="PF03061">
    <property type="entry name" value="4HBT"/>
    <property type="match status" value="1"/>
</dbReference>
<dbReference type="eggNOG" id="KOG4781">
    <property type="taxonomic scope" value="Eukaryota"/>
</dbReference>
<dbReference type="GeneID" id="19460392"/>
<feature type="compositionally biased region" description="Low complexity" evidence="1">
    <location>
        <begin position="76"/>
        <end position="85"/>
    </location>
</feature>
<dbReference type="Gene3D" id="3.10.129.10">
    <property type="entry name" value="Hotdog Thioesterase"/>
    <property type="match status" value="1"/>
</dbReference>
<evidence type="ECO:0000313" key="4">
    <source>
        <dbReference type="Proteomes" id="UP000016922"/>
    </source>
</evidence>